<keyword evidence="2" id="KW-1185">Reference proteome</keyword>
<dbReference type="PANTHER" id="PTHR39328">
    <property type="entry name" value="BLL2871 PROTEIN"/>
    <property type="match status" value="1"/>
</dbReference>
<gene>
    <name evidence="1" type="ORF">KQ910_01935</name>
</gene>
<accession>A0ABS6ID10</accession>
<dbReference type="Pfam" id="PF06267">
    <property type="entry name" value="DUF1028"/>
    <property type="match status" value="1"/>
</dbReference>
<name>A0ABS6ID10_9HYPH</name>
<evidence type="ECO:0000313" key="2">
    <source>
        <dbReference type="Proteomes" id="UP000727907"/>
    </source>
</evidence>
<proteinExistence type="predicted"/>
<organism evidence="1 2">
    <name type="scientific">Reyranella humidisoli</name>
    <dbReference type="NCBI Taxonomy" id="2849149"/>
    <lineage>
        <taxon>Bacteria</taxon>
        <taxon>Pseudomonadati</taxon>
        <taxon>Pseudomonadota</taxon>
        <taxon>Alphaproteobacteria</taxon>
        <taxon>Hyphomicrobiales</taxon>
        <taxon>Reyranellaceae</taxon>
        <taxon>Reyranella</taxon>
    </lineage>
</organism>
<dbReference type="RefSeq" id="WP_216956626.1">
    <property type="nucleotide sequence ID" value="NZ_JAHOPB010000001.1"/>
</dbReference>
<dbReference type="PANTHER" id="PTHR39328:SF1">
    <property type="entry name" value="BLL2871 PROTEIN"/>
    <property type="match status" value="1"/>
</dbReference>
<dbReference type="Proteomes" id="UP000727907">
    <property type="component" value="Unassembled WGS sequence"/>
</dbReference>
<comment type="caution">
    <text evidence="1">The sequence shown here is derived from an EMBL/GenBank/DDBJ whole genome shotgun (WGS) entry which is preliminary data.</text>
</comment>
<dbReference type="EMBL" id="JAHOPB010000001">
    <property type="protein sequence ID" value="MBU8872499.1"/>
    <property type="molecule type" value="Genomic_DNA"/>
</dbReference>
<sequence>MTFSLVGRCARTGMLGAVVTTSSISVGSRCSHARAGVGAALTQHRTDPRLGPLALDLLAHGFSAPEAMQAVVAATPHRHWRQLALIDAAGRTAVYSGANVRAERGEAQGRDCASIANIVRSATLPQAMVSAFEAQPDQPLARRLLDALAAGEDAGGEFQPVTSAALLVVDRESFPYVDLRADDHARPIAELARLWEKYEPEAHAYVIRAVDPEAAVPPPGMKLGKS</sequence>
<protein>
    <submittedName>
        <fullName evidence="1">DUF1028 domain-containing protein</fullName>
    </submittedName>
</protein>
<dbReference type="InterPro" id="IPR010430">
    <property type="entry name" value="DUF1028"/>
</dbReference>
<evidence type="ECO:0000313" key="1">
    <source>
        <dbReference type="EMBL" id="MBU8872499.1"/>
    </source>
</evidence>
<reference evidence="1 2" key="1">
    <citation type="submission" date="2021-06" db="EMBL/GenBank/DDBJ databases">
        <authorList>
            <person name="Lee D.H."/>
        </authorList>
    </citation>
    <scope>NUCLEOTIDE SEQUENCE [LARGE SCALE GENOMIC DNA]</scope>
    <source>
        <strain evidence="1 2">MMS21-HV4-11</strain>
    </source>
</reference>